<comment type="caution">
    <text evidence="1">The sequence shown here is derived from an EMBL/GenBank/DDBJ whole genome shotgun (WGS) entry which is preliminary data.</text>
</comment>
<keyword evidence="2" id="KW-1185">Reference proteome</keyword>
<sequence length="406" mass="45642">MASGTSLLWHPNSMGHYIYYLNIVLLIVSIILMLLRLYVRKTIIKKLGWVDLVAILAWAFCIAMSALEIDNTHYGTGAQIEDISPDTFSEFFKRLAILELVYFFASGAVRLYILTVISRLNKSRMYVWSIYALALIVVVTSLTGFFFVLTECMALPYYISWFRYSFSQLIKVYSDVFNYASKWRQCKTVHEEQSLFLAHAITYIFVDCMLIGFPLWAVTKYVRIGVEAAQLLPVFLLGIFAVVAGIVRFALISTTDYSVNGTYKMVPVSAWTDAELHAGFWVGCLPALQYLLRRGSYAKRLGKRPDSTFTAGKGSMAGSTDDSKMGSISGYRSSAFGNVQYEDVGAKSQVHAASGQNEHHSGQSRHFEMVDLEKGDEEHTYKQTSTAINVQVTLSETNRRLSRGEA</sequence>
<name>A0ACC3ZDI8_COLTU</name>
<protein>
    <submittedName>
        <fullName evidence="1">Integral membrane protein</fullName>
    </submittedName>
</protein>
<evidence type="ECO:0000313" key="1">
    <source>
        <dbReference type="EMBL" id="KAL0942182.1"/>
    </source>
</evidence>
<dbReference type="EMBL" id="VUJX02000001">
    <property type="protein sequence ID" value="KAL0942182.1"/>
    <property type="molecule type" value="Genomic_DNA"/>
</dbReference>
<accession>A0ACC3ZDI8</accession>
<gene>
    <name evidence="1" type="ORF">CTRU02_200068</name>
</gene>
<evidence type="ECO:0000313" key="2">
    <source>
        <dbReference type="Proteomes" id="UP000805649"/>
    </source>
</evidence>
<proteinExistence type="predicted"/>
<reference evidence="1 2" key="1">
    <citation type="journal article" date="2020" name="Phytopathology">
        <title>Genome Sequence Resources of Colletotrichum truncatum, C. plurivorum, C. musicola, and C. sojae: Four Species Pathogenic to Soybean (Glycine max).</title>
        <authorList>
            <person name="Rogerio F."/>
            <person name="Boufleur T.R."/>
            <person name="Ciampi-Guillardi M."/>
            <person name="Sukno S.A."/>
            <person name="Thon M.R."/>
            <person name="Massola Junior N.S."/>
            <person name="Baroncelli R."/>
        </authorList>
    </citation>
    <scope>NUCLEOTIDE SEQUENCE [LARGE SCALE GENOMIC DNA]</scope>
    <source>
        <strain evidence="1 2">CMES1059</strain>
    </source>
</reference>
<organism evidence="1 2">
    <name type="scientific">Colletotrichum truncatum</name>
    <name type="common">Anthracnose fungus</name>
    <name type="synonym">Colletotrichum capsici</name>
    <dbReference type="NCBI Taxonomy" id="5467"/>
    <lineage>
        <taxon>Eukaryota</taxon>
        <taxon>Fungi</taxon>
        <taxon>Dikarya</taxon>
        <taxon>Ascomycota</taxon>
        <taxon>Pezizomycotina</taxon>
        <taxon>Sordariomycetes</taxon>
        <taxon>Hypocreomycetidae</taxon>
        <taxon>Glomerellales</taxon>
        <taxon>Glomerellaceae</taxon>
        <taxon>Colletotrichum</taxon>
        <taxon>Colletotrichum truncatum species complex</taxon>
    </lineage>
</organism>
<dbReference type="Proteomes" id="UP000805649">
    <property type="component" value="Unassembled WGS sequence"/>
</dbReference>